<sequence length="83" mass="9159">MDAFTMVVMACVAGEAHCATSRISEMDFTTVQACEARVDDIIRSMTKEFGKRPEFKGRHVTYDISCMDRAQLAAKFGIASSDT</sequence>
<protein>
    <submittedName>
        <fullName evidence="1">Uncharacterized protein</fullName>
    </submittedName>
</protein>
<proteinExistence type="predicted"/>
<reference evidence="1" key="1">
    <citation type="submission" date="2022-08" db="EMBL/GenBank/DDBJ databases">
        <title>Complete Genome Sequences of 2 Bosea sp. soil isolates.</title>
        <authorList>
            <person name="Alvarez Arevalo M."/>
            <person name="Sterndorff E.B."/>
            <person name="Faurdal D."/>
            <person name="Joergensen T.S."/>
            <person name="Weber T."/>
        </authorList>
    </citation>
    <scope>NUCLEOTIDE SEQUENCE</scope>
    <source>
        <strain evidence="1">NBC_00436</strain>
    </source>
</reference>
<accession>A0A9E7ZUV4</accession>
<dbReference type="AlphaFoldDB" id="A0A9E7ZUV4"/>
<organism evidence="1">
    <name type="scientific">Bosea sp. NBC_00436</name>
    <dbReference type="NCBI Taxonomy" id="2969620"/>
    <lineage>
        <taxon>Bacteria</taxon>
        <taxon>Pseudomonadati</taxon>
        <taxon>Pseudomonadota</taxon>
        <taxon>Alphaproteobacteria</taxon>
        <taxon>Hyphomicrobiales</taxon>
        <taxon>Boseaceae</taxon>
        <taxon>Bosea</taxon>
    </lineage>
</organism>
<dbReference type="EMBL" id="CP102774">
    <property type="protein sequence ID" value="UZF87572.1"/>
    <property type="molecule type" value="Genomic_DNA"/>
</dbReference>
<name>A0A9E7ZUV4_9HYPH</name>
<gene>
    <name evidence="1" type="ORF">NWE54_01910</name>
</gene>
<evidence type="ECO:0000313" key="1">
    <source>
        <dbReference type="EMBL" id="UZF87572.1"/>
    </source>
</evidence>